<keyword evidence="11 13" id="KW-0742">SOS response</keyword>
<organism evidence="16 17">
    <name type="scientific">Flaviflexus ciconiae</name>
    <dbReference type="NCBI Taxonomy" id="2496867"/>
    <lineage>
        <taxon>Bacteria</taxon>
        <taxon>Bacillati</taxon>
        <taxon>Actinomycetota</taxon>
        <taxon>Actinomycetes</taxon>
        <taxon>Actinomycetales</taxon>
        <taxon>Actinomycetaceae</taxon>
        <taxon>Flaviflexus</taxon>
    </lineage>
</organism>
<dbReference type="GO" id="GO:0000731">
    <property type="term" value="P:DNA synthesis involved in DNA repair"/>
    <property type="evidence" value="ECO:0007669"/>
    <property type="project" value="TreeGrafter"/>
</dbReference>
<dbReference type="GO" id="GO:0006302">
    <property type="term" value="P:double-strand break repair"/>
    <property type="evidence" value="ECO:0007669"/>
    <property type="project" value="TreeGrafter"/>
</dbReference>
<keyword evidence="17" id="KW-1185">Reference proteome</keyword>
<accession>A0A3Q9G4L5</accession>
<dbReference type="GO" id="GO:0005524">
    <property type="term" value="F:ATP binding"/>
    <property type="evidence" value="ECO:0007669"/>
    <property type="project" value="UniProtKB-UniRule"/>
</dbReference>
<feature type="domain" description="RecF/RecN/SMC N-terminal" evidence="15">
    <location>
        <begin position="3"/>
        <end position="370"/>
    </location>
</feature>
<dbReference type="Gene3D" id="3.40.50.300">
    <property type="entry name" value="P-loop containing nucleotide triphosphate hydrolases"/>
    <property type="match status" value="1"/>
</dbReference>
<evidence type="ECO:0000313" key="17">
    <source>
        <dbReference type="Proteomes" id="UP000280344"/>
    </source>
</evidence>
<keyword evidence="10 13" id="KW-0234">DNA repair</keyword>
<evidence type="ECO:0000256" key="11">
    <source>
        <dbReference type="ARBA" id="ARBA00023236"/>
    </source>
</evidence>
<protein>
    <recommendedName>
        <fullName evidence="3 13">DNA replication and repair protein RecF</fullName>
    </recommendedName>
</protein>
<evidence type="ECO:0000259" key="15">
    <source>
        <dbReference type="Pfam" id="PF02463"/>
    </source>
</evidence>
<dbReference type="InterPro" id="IPR018078">
    <property type="entry name" value="DNA-binding_RecF_CS"/>
</dbReference>
<sequence length="397" mass="43979">MWISNLALNDFRSYKSAVLEFTPGTTVFVGENGHGKTNLVEAIAYLATFGSHRVAADSALVRQGGAAAVVRAKVHDGDHETMLEIEILSGRANRARLNRGNVKPRELLGIFKAVVFAPEDLQLVTGDPGVRRRLLDDIAVQQMPRMAGIRSEYDKVLKHRTALLKASKVARRRGQPIDEVSFAVWDERLAELGAQIIAHRVDIVRTLRPHVGEAYQQIAPNRGVPHVTYQARVDEASKNIPAAQDLERDGYGAMTEIENSLLRSDEVRDRLLAEIGQVKDREIDRGVNLVGPHRDDLQLGLGTLPAKGFASHGENWSYALSLRLAEWQLLRSEESDPVLILDDVFAELDSKRRTALAQMVRESEQVFITAAVGDDVPKELSGARFRVHDGKVEADEV</sequence>
<dbReference type="RefSeq" id="WP_126704344.1">
    <property type="nucleotide sequence ID" value="NZ_CP034593.1"/>
</dbReference>
<evidence type="ECO:0000256" key="3">
    <source>
        <dbReference type="ARBA" id="ARBA00020170"/>
    </source>
</evidence>
<dbReference type="SUPFAM" id="SSF52540">
    <property type="entry name" value="P-loop containing nucleoside triphosphate hydrolases"/>
    <property type="match status" value="1"/>
</dbReference>
<dbReference type="Pfam" id="PF02463">
    <property type="entry name" value="SMC_N"/>
    <property type="match status" value="1"/>
</dbReference>
<dbReference type="NCBIfam" id="TIGR00611">
    <property type="entry name" value="recf"/>
    <property type="match status" value="1"/>
</dbReference>
<dbReference type="InterPro" id="IPR042174">
    <property type="entry name" value="RecF_2"/>
</dbReference>
<evidence type="ECO:0000256" key="4">
    <source>
        <dbReference type="ARBA" id="ARBA00022490"/>
    </source>
</evidence>
<dbReference type="KEGG" id="flh:EJ997_09525"/>
<evidence type="ECO:0000256" key="10">
    <source>
        <dbReference type="ARBA" id="ARBA00023204"/>
    </source>
</evidence>
<keyword evidence="7 13" id="KW-0227">DNA damage</keyword>
<dbReference type="HAMAP" id="MF_00365">
    <property type="entry name" value="RecF"/>
    <property type="match status" value="1"/>
</dbReference>
<evidence type="ECO:0000256" key="5">
    <source>
        <dbReference type="ARBA" id="ARBA00022705"/>
    </source>
</evidence>
<dbReference type="EMBL" id="CP034593">
    <property type="protein sequence ID" value="AZQ77541.1"/>
    <property type="molecule type" value="Genomic_DNA"/>
</dbReference>
<evidence type="ECO:0000256" key="8">
    <source>
        <dbReference type="ARBA" id="ARBA00022840"/>
    </source>
</evidence>
<proteinExistence type="inferred from homology"/>
<evidence type="ECO:0000256" key="9">
    <source>
        <dbReference type="ARBA" id="ARBA00023125"/>
    </source>
</evidence>
<keyword evidence="5 13" id="KW-0235">DNA replication</keyword>
<dbReference type="Proteomes" id="UP000280344">
    <property type="component" value="Chromosome"/>
</dbReference>
<keyword evidence="9 13" id="KW-0238">DNA-binding</keyword>
<dbReference type="PANTHER" id="PTHR32182">
    <property type="entry name" value="DNA REPLICATION AND REPAIR PROTEIN RECF"/>
    <property type="match status" value="1"/>
</dbReference>
<dbReference type="GO" id="GO:0005737">
    <property type="term" value="C:cytoplasm"/>
    <property type="evidence" value="ECO:0007669"/>
    <property type="project" value="UniProtKB-SubCell"/>
</dbReference>
<evidence type="ECO:0000256" key="14">
    <source>
        <dbReference type="RuleBase" id="RU000578"/>
    </source>
</evidence>
<evidence type="ECO:0000256" key="6">
    <source>
        <dbReference type="ARBA" id="ARBA00022741"/>
    </source>
</evidence>
<comment type="subcellular location">
    <subcellularLocation>
        <location evidence="1 13 14">Cytoplasm</location>
    </subcellularLocation>
</comment>
<dbReference type="GO" id="GO:0003697">
    <property type="term" value="F:single-stranded DNA binding"/>
    <property type="evidence" value="ECO:0007669"/>
    <property type="project" value="UniProtKB-UniRule"/>
</dbReference>
<evidence type="ECO:0000256" key="7">
    <source>
        <dbReference type="ARBA" id="ARBA00022763"/>
    </source>
</evidence>
<keyword evidence="6 13" id="KW-0547">Nucleotide-binding</keyword>
<dbReference type="OrthoDB" id="9803889at2"/>
<dbReference type="GO" id="GO:0009432">
    <property type="term" value="P:SOS response"/>
    <property type="evidence" value="ECO:0007669"/>
    <property type="project" value="UniProtKB-UniRule"/>
</dbReference>
<dbReference type="PROSITE" id="PS00618">
    <property type="entry name" value="RECF_2"/>
    <property type="match status" value="1"/>
</dbReference>
<dbReference type="GO" id="GO:0006260">
    <property type="term" value="P:DNA replication"/>
    <property type="evidence" value="ECO:0007669"/>
    <property type="project" value="UniProtKB-UniRule"/>
</dbReference>
<gene>
    <name evidence="13 16" type="primary">recF</name>
    <name evidence="16" type="ORF">EJ997_09525</name>
</gene>
<keyword evidence="4 13" id="KW-0963">Cytoplasm</keyword>
<feature type="binding site" evidence="13">
    <location>
        <begin position="30"/>
        <end position="37"/>
    </location>
    <ligand>
        <name>ATP</name>
        <dbReference type="ChEBI" id="CHEBI:30616"/>
    </ligand>
</feature>
<dbReference type="AlphaFoldDB" id="A0A3Q9G4L5"/>
<comment type="similarity">
    <text evidence="2 13 14">Belongs to the RecF family.</text>
</comment>
<comment type="function">
    <text evidence="12 13 14">The RecF protein is involved in DNA metabolism; it is required for DNA replication and normal SOS inducibility. RecF binds preferentially to single-stranded, linear DNA. It also seems to bind ATP.</text>
</comment>
<evidence type="ECO:0000256" key="12">
    <source>
        <dbReference type="ARBA" id="ARBA00025401"/>
    </source>
</evidence>
<evidence type="ECO:0000256" key="2">
    <source>
        <dbReference type="ARBA" id="ARBA00008016"/>
    </source>
</evidence>
<evidence type="ECO:0000256" key="1">
    <source>
        <dbReference type="ARBA" id="ARBA00004496"/>
    </source>
</evidence>
<dbReference type="InterPro" id="IPR027417">
    <property type="entry name" value="P-loop_NTPase"/>
</dbReference>
<dbReference type="InterPro" id="IPR003395">
    <property type="entry name" value="RecF/RecN/SMC_N"/>
</dbReference>
<dbReference type="InterPro" id="IPR001238">
    <property type="entry name" value="DNA-binding_RecF"/>
</dbReference>
<dbReference type="PANTHER" id="PTHR32182:SF0">
    <property type="entry name" value="DNA REPLICATION AND REPAIR PROTEIN RECF"/>
    <property type="match status" value="1"/>
</dbReference>
<evidence type="ECO:0000313" key="16">
    <source>
        <dbReference type="EMBL" id="AZQ77541.1"/>
    </source>
</evidence>
<dbReference type="Gene3D" id="1.20.1050.90">
    <property type="entry name" value="RecF/RecN/SMC, N-terminal domain"/>
    <property type="match status" value="1"/>
</dbReference>
<reference evidence="16 17" key="1">
    <citation type="submission" date="2018-12" db="EMBL/GenBank/DDBJ databases">
        <title>Complete genome sequence of Flaviflexus sp. H23T48.</title>
        <authorList>
            <person name="Bae J.-W."/>
            <person name="Lee J.-Y."/>
        </authorList>
    </citation>
    <scope>NUCLEOTIDE SEQUENCE [LARGE SCALE GENOMIC DNA]</scope>
    <source>
        <strain evidence="16 17">H23T48</strain>
    </source>
</reference>
<keyword evidence="8 13" id="KW-0067">ATP-binding</keyword>
<evidence type="ECO:0000256" key="13">
    <source>
        <dbReference type="HAMAP-Rule" id="MF_00365"/>
    </source>
</evidence>
<name>A0A3Q9G4L5_9ACTO</name>